<evidence type="ECO:0000313" key="2">
    <source>
        <dbReference type="EMBL" id="CCF52169.1"/>
    </source>
</evidence>
<gene>
    <name evidence="2" type="ORF">UHOR_08454</name>
</gene>
<dbReference type="PANTHER" id="PTHR42791:SF16">
    <property type="entry name" value="N-ACETYLTRANSFERASE DOMAIN-CONTAINING PROTEIN"/>
    <property type="match status" value="1"/>
</dbReference>
<dbReference type="Proteomes" id="UP000006174">
    <property type="component" value="Unassembled WGS sequence"/>
</dbReference>
<proteinExistence type="predicted"/>
<evidence type="ECO:0000313" key="3">
    <source>
        <dbReference type="Proteomes" id="UP000006174"/>
    </source>
</evidence>
<dbReference type="STRING" id="1128400.I2FZ26"/>
<dbReference type="GO" id="GO:0016747">
    <property type="term" value="F:acyltransferase activity, transferring groups other than amino-acyl groups"/>
    <property type="evidence" value="ECO:0007669"/>
    <property type="project" value="InterPro"/>
</dbReference>
<dbReference type="InterPro" id="IPR000182">
    <property type="entry name" value="GNAT_dom"/>
</dbReference>
<dbReference type="eggNOG" id="ENOG502SC13">
    <property type="taxonomic scope" value="Eukaryota"/>
</dbReference>
<dbReference type="AlphaFoldDB" id="I2FZ26"/>
<dbReference type="PANTHER" id="PTHR42791">
    <property type="entry name" value="GNAT FAMILY ACETYLTRANSFERASE"/>
    <property type="match status" value="1"/>
</dbReference>
<sequence>MREEYMIKAVPPSDALAMARIQYDSFNNANNTTVDEISELIEAEIAGAQSTLSSVLTREERIEKTMERQRELFDATRAYTLIGIYRSSPSSEASEDSREELIGFAVWRRITSCTPPDSMETDRKERLEPTLHNRFFAQMNRTREVTMLGKTYWFLKLLAVSPQYQRQGHGTKLLRYGLQRAETEKVDAYLESSPMGKTTYLKAGFRILGFDRLNHKNAKKGYVEWPFMIYQHASSQV</sequence>
<dbReference type="CDD" id="cd04301">
    <property type="entry name" value="NAT_SF"/>
    <property type="match status" value="1"/>
</dbReference>
<dbReference type="InterPro" id="IPR052523">
    <property type="entry name" value="Trichothecene_AcTrans"/>
</dbReference>
<name>I2FZ26_USTHO</name>
<dbReference type="Gene3D" id="3.40.630.30">
    <property type="match status" value="1"/>
</dbReference>
<dbReference type="InterPro" id="IPR016181">
    <property type="entry name" value="Acyl_CoA_acyltransferase"/>
</dbReference>
<keyword evidence="3" id="KW-1185">Reference proteome</keyword>
<accession>I2FZ26</accession>
<comment type="caution">
    <text evidence="2">The sequence shown here is derived from an EMBL/GenBank/DDBJ whole genome shotgun (WGS) entry which is preliminary data.</text>
</comment>
<dbReference type="OrthoDB" id="2896281at2759"/>
<dbReference type="PROSITE" id="PS51186">
    <property type="entry name" value="GNAT"/>
    <property type="match status" value="1"/>
</dbReference>
<reference evidence="2 3" key="1">
    <citation type="journal article" date="2012" name="Plant Cell">
        <title>Genome comparison of barley and maize smut fungi reveals targeted loss of RNA silencing components and species-specific presence of transposable elements.</title>
        <authorList>
            <person name="Laurie J.D."/>
            <person name="Ali S."/>
            <person name="Linning R."/>
            <person name="Mannhaupt G."/>
            <person name="Wong P."/>
            <person name="Gueldener U."/>
            <person name="Muensterkoetter M."/>
            <person name="Moore R."/>
            <person name="Kahmann R."/>
            <person name="Bakkeren G."/>
            <person name="Schirawski J."/>
        </authorList>
    </citation>
    <scope>NUCLEOTIDE SEQUENCE [LARGE SCALE GENOMIC DNA]</scope>
    <source>
        <strain evidence="3">Uh4875-4</strain>
    </source>
</reference>
<dbReference type="OMA" id="FAQMNRT"/>
<dbReference type="SUPFAM" id="SSF55729">
    <property type="entry name" value="Acyl-CoA N-acyltransferases (Nat)"/>
    <property type="match status" value="1"/>
</dbReference>
<protein>
    <recommendedName>
        <fullName evidence="1">N-acetyltransferase domain-containing protein</fullName>
    </recommendedName>
</protein>
<feature type="domain" description="N-acetyltransferase" evidence="1">
    <location>
        <begin position="91"/>
        <end position="229"/>
    </location>
</feature>
<organism evidence="2 3">
    <name type="scientific">Ustilago hordei</name>
    <name type="common">Barley covered smut fungus</name>
    <dbReference type="NCBI Taxonomy" id="120017"/>
    <lineage>
        <taxon>Eukaryota</taxon>
        <taxon>Fungi</taxon>
        <taxon>Dikarya</taxon>
        <taxon>Basidiomycota</taxon>
        <taxon>Ustilaginomycotina</taxon>
        <taxon>Ustilaginomycetes</taxon>
        <taxon>Ustilaginales</taxon>
        <taxon>Ustilaginaceae</taxon>
        <taxon>Ustilago</taxon>
    </lineage>
</organism>
<evidence type="ECO:0000259" key="1">
    <source>
        <dbReference type="PROSITE" id="PS51186"/>
    </source>
</evidence>
<dbReference type="HOGENOM" id="CLU_115521_0_0_1"/>
<dbReference type="EMBL" id="CAGI01000171">
    <property type="protein sequence ID" value="CCF52169.1"/>
    <property type="molecule type" value="Genomic_DNA"/>
</dbReference>
<dbReference type="Pfam" id="PF13673">
    <property type="entry name" value="Acetyltransf_10"/>
    <property type="match status" value="1"/>
</dbReference>